<reference evidence="1" key="1">
    <citation type="submission" date="2023-10" db="EMBL/GenBank/DDBJ databases">
        <title>Amphibacter perezi, gen. nov., sp. nov. a novel taxa of the family Comamonadaceae, class Betaproteobacteria isolated from the skin microbiota of Pelophylax perezi from different populations.</title>
        <authorList>
            <person name="Costa S."/>
            <person name="Proenca D.N."/>
            <person name="Lopes I."/>
            <person name="Morais P.V."/>
        </authorList>
    </citation>
    <scope>NUCLEOTIDE SEQUENCE</scope>
    <source>
        <strain evidence="1">SL12-8</strain>
    </source>
</reference>
<dbReference type="EMBL" id="JAWDIE010000012">
    <property type="protein sequence ID" value="MEJ7138550.1"/>
    <property type="molecule type" value="Genomic_DNA"/>
</dbReference>
<accession>A0ACC6P2U0</accession>
<keyword evidence="2" id="KW-1185">Reference proteome</keyword>
<dbReference type="EC" id="2.1.1.298" evidence="1"/>
<sequence>MTAQELALHAEAALGAADVHLGQGTLSLRDEAVWLVLAALGQPLDAFDDIASQPLDAAQQAAVHDLLQRRITTRQPLAYLTGEAWLQGVPFYSDARSIVPRSLIAELIADGGFDAWLGDNTRRVLDLCTGNASLAVLAAMAWPDVSVVGCDLSADALALGARNVQRHDLQGRVTLRQGDLLDPVRADGPFDLVLCNPPYVCQDSMDRLPPEFRAEPRLALDGNPHDHAPPAQRDGMDILRRALPALPALMSPQAVLVLEIGHEIGHFVRAFPGLPAIGLPTSAGEEQVLLLTRGDLAGGHDNASA</sequence>
<keyword evidence="1" id="KW-0687">Ribonucleoprotein</keyword>
<keyword evidence="1" id="KW-0808">Transferase</keyword>
<dbReference type="Proteomes" id="UP001364695">
    <property type="component" value="Unassembled WGS sequence"/>
</dbReference>
<protein>
    <submittedName>
        <fullName evidence="1">50S ribosomal protein L3 N(5)-glutamine methyltransferase</fullName>
        <ecNumber evidence="1">2.1.1.298</ecNumber>
    </submittedName>
</protein>
<keyword evidence="1" id="KW-0689">Ribosomal protein</keyword>
<evidence type="ECO:0000313" key="2">
    <source>
        <dbReference type="Proteomes" id="UP001364695"/>
    </source>
</evidence>
<organism evidence="1 2">
    <name type="scientific">Amphibiibacter pelophylacis</name>
    <dbReference type="NCBI Taxonomy" id="1799477"/>
    <lineage>
        <taxon>Bacteria</taxon>
        <taxon>Pseudomonadati</taxon>
        <taxon>Pseudomonadota</taxon>
        <taxon>Betaproteobacteria</taxon>
        <taxon>Burkholderiales</taxon>
        <taxon>Sphaerotilaceae</taxon>
        <taxon>Amphibiibacter</taxon>
    </lineage>
</organism>
<comment type="caution">
    <text evidence="1">The sequence shown here is derived from an EMBL/GenBank/DDBJ whole genome shotgun (WGS) entry which is preliminary data.</text>
</comment>
<evidence type="ECO:0000313" key="1">
    <source>
        <dbReference type="EMBL" id="MEJ7138550.1"/>
    </source>
</evidence>
<proteinExistence type="predicted"/>
<name>A0ACC6P2U0_9BURK</name>
<keyword evidence="1" id="KW-0489">Methyltransferase</keyword>
<gene>
    <name evidence="1" type="primary">prmB</name>
    <name evidence="1" type="ORF">RV045_08925</name>
</gene>